<evidence type="ECO:0000313" key="2">
    <source>
        <dbReference type="EMBL" id="ERI78214.1"/>
    </source>
</evidence>
<sequence>MSNKNQTKTNQPQLTGILGIIERTGNKIPHPIYMFIAFFFIVLGLSAVLAAAGFQTVNPVNNEEVSVVNLLTAAGIADILKGFPTEWAGFSPIGAVFVATLGLGVANGSGFLNGTLRLASNFKSKFLVTVLVVLIGINGNLIGDAAFVVFPPLIAILYMNLGRNPLAGLSISQFFLICFFACQFIAVFAKSNIGTIVAIKCGLFLKDSGIQGVGLFLLFVFLVALINLFVSSMSAKWAILSTVFVPMLLIAGISPAATQMAYRVGDSLTNNITPTFAYLGIILTYAQKYDRRAQTGTVIAYMLPFSISFTIVWVGLLIIWTLLGLPIGPGYHVFL</sequence>
<feature type="transmembrane region" description="Helical" evidence="1">
    <location>
        <begin position="126"/>
        <end position="159"/>
    </location>
</feature>
<dbReference type="AlphaFoldDB" id="A0ABC9TZY6"/>
<keyword evidence="1" id="KW-0812">Transmembrane</keyword>
<feature type="transmembrane region" description="Helical" evidence="1">
    <location>
        <begin position="166"/>
        <end position="189"/>
    </location>
</feature>
<keyword evidence="1" id="KW-1133">Transmembrane helix</keyword>
<name>A0ABC9TZY6_CLOSY</name>
<dbReference type="Proteomes" id="UP000016491">
    <property type="component" value="Unassembled WGS sequence"/>
</dbReference>
<evidence type="ECO:0000256" key="1">
    <source>
        <dbReference type="SAM" id="Phobius"/>
    </source>
</evidence>
<reference evidence="2 3" key="1">
    <citation type="submission" date="2013-07" db="EMBL/GenBank/DDBJ databases">
        <authorList>
            <person name="Weinstock G."/>
            <person name="Sodergren E."/>
            <person name="Wylie T."/>
            <person name="Fulton L."/>
            <person name="Fulton R."/>
            <person name="Fronick C."/>
            <person name="O'Laughlin M."/>
            <person name="Godfrey J."/>
            <person name="Miner T."/>
            <person name="Herter B."/>
            <person name="Appelbaum E."/>
            <person name="Cordes M."/>
            <person name="Lek S."/>
            <person name="Wollam A."/>
            <person name="Pepin K.H."/>
            <person name="Palsikar V.B."/>
            <person name="Mitreva M."/>
            <person name="Wilson R.K."/>
        </authorList>
    </citation>
    <scope>NUCLEOTIDE SEQUENCE [LARGE SCALE GENOMIC DNA]</scope>
    <source>
        <strain evidence="2 3">ATCC 14940</strain>
    </source>
</reference>
<gene>
    <name evidence="2" type="ORF">CLOSYM_01641</name>
</gene>
<dbReference type="InterPro" id="IPR004697">
    <property type="entry name" value="AbgT"/>
</dbReference>
<accession>A0ABC9TZY6</accession>
<proteinExistence type="predicted"/>
<protein>
    <submittedName>
        <fullName evidence="2">AbgT transporter family protein</fullName>
    </submittedName>
</protein>
<feature type="transmembrane region" description="Helical" evidence="1">
    <location>
        <begin position="268"/>
        <end position="286"/>
    </location>
</feature>
<feature type="transmembrane region" description="Helical" evidence="1">
    <location>
        <begin position="209"/>
        <end position="230"/>
    </location>
</feature>
<dbReference type="PANTHER" id="PTHR30282">
    <property type="entry name" value="P-AMINOBENZOYL GLUTAMATE TRANSPORTER"/>
    <property type="match status" value="1"/>
</dbReference>
<comment type="caution">
    <text evidence="2">The sequence shown here is derived from an EMBL/GenBank/DDBJ whole genome shotgun (WGS) entry which is preliminary data.</text>
</comment>
<dbReference type="Pfam" id="PF03806">
    <property type="entry name" value="ABG_transport"/>
    <property type="match status" value="1"/>
</dbReference>
<feature type="transmembrane region" description="Helical" evidence="1">
    <location>
        <begin position="32"/>
        <end position="53"/>
    </location>
</feature>
<organism evidence="2 3">
    <name type="scientific">[Clostridium] symbiosum ATCC 14940</name>
    <dbReference type="NCBI Taxonomy" id="411472"/>
    <lineage>
        <taxon>Bacteria</taxon>
        <taxon>Bacillati</taxon>
        <taxon>Bacillota</taxon>
        <taxon>Clostridia</taxon>
        <taxon>Lachnospirales</taxon>
        <taxon>Lachnospiraceae</taxon>
        <taxon>Otoolea</taxon>
    </lineage>
</organism>
<dbReference type="PANTHER" id="PTHR30282:SF0">
    <property type="entry name" value="P-AMINOBENZOYL-GLUTAMATE TRANSPORT PROTEIN"/>
    <property type="match status" value="1"/>
</dbReference>
<feature type="transmembrane region" description="Helical" evidence="1">
    <location>
        <begin position="237"/>
        <end position="262"/>
    </location>
</feature>
<dbReference type="RefSeq" id="WP_021642504.1">
    <property type="nucleotide sequence ID" value="NZ_KE992937.1"/>
</dbReference>
<keyword evidence="1" id="KW-0472">Membrane</keyword>
<feature type="transmembrane region" description="Helical" evidence="1">
    <location>
        <begin position="87"/>
        <end position="106"/>
    </location>
</feature>
<evidence type="ECO:0000313" key="3">
    <source>
        <dbReference type="Proteomes" id="UP000016491"/>
    </source>
</evidence>
<dbReference type="EMBL" id="AWSU01000126">
    <property type="protein sequence ID" value="ERI78214.1"/>
    <property type="molecule type" value="Genomic_DNA"/>
</dbReference>
<feature type="transmembrane region" description="Helical" evidence="1">
    <location>
        <begin position="298"/>
        <end position="323"/>
    </location>
</feature>